<name>A0A8J6QGW6_9FLAO</name>
<dbReference type="Pfam" id="PF14310">
    <property type="entry name" value="Fn3-like"/>
    <property type="match status" value="1"/>
</dbReference>
<accession>A0A8J6QGW6</accession>
<evidence type="ECO:0000313" key="9">
    <source>
        <dbReference type="EMBL" id="MBD0835617.1"/>
    </source>
</evidence>
<dbReference type="InterPro" id="IPR036881">
    <property type="entry name" value="Glyco_hydro_3_C_sf"/>
</dbReference>
<dbReference type="Gene3D" id="3.20.20.300">
    <property type="entry name" value="Glycoside hydrolase, family 3, N-terminal domain"/>
    <property type="match status" value="1"/>
</dbReference>
<dbReference type="InterPro" id="IPR036962">
    <property type="entry name" value="Glyco_hydro_3_N_sf"/>
</dbReference>
<dbReference type="GO" id="GO:0008422">
    <property type="term" value="F:beta-glucosidase activity"/>
    <property type="evidence" value="ECO:0007669"/>
    <property type="project" value="UniProtKB-EC"/>
</dbReference>
<dbReference type="PANTHER" id="PTHR30620">
    <property type="entry name" value="PERIPLASMIC BETA-GLUCOSIDASE-RELATED"/>
    <property type="match status" value="1"/>
</dbReference>
<dbReference type="PRINTS" id="PR00133">
    <property type="entry name" value="GLHYDRLASE3"/>
</dbReference>
<dbReference type="SUPFAM" id="SSF51445">
    <property type="entry name" value="(Trans)glycosidases"/>
    <property type="match status" value="1"/>
</dbReference>
<dbReference type="InterPro" id="IPR026891">
    <property type="entry name" value="Fn3-like"/>
</dbReference>
<dbReference type="Gene3D" id="3.40.50.1700">
    <property type="entry name" value="Glycoside hydrolase family 3 C-terminal domain"/>
    <property type="match status" value="1"/>
</dbReference>
<proteinExistence type="inferred from homology"/>
<evidence type="ECO:0000313" key="10">
    <source>
        <dbReference type="Proteomes" id="UP000602057"/>
    </source>
</evidence>
<dbReference type="SUPFAM" id="SSF52279">
    <property type="entry name" value="Beta-D-glucan exohydrolase, C-terminal domain"/>
    <property type="match status" value="1"/>
</dbReference>
<evidence type="ECO:0000256" key="1">
    <source>
        <dbReference type="ARBA" id="ARBA00000448"/>
    </source>
</evidence>
<dbReference type="PANTHER" id="PTHR30620:SF16">
    <property type="entry name" value="LYSOSOMAL BETA GLUCOSIDASE"/>
    <property type="match status" value="1"/>
</dbReference>
<dbReference type="InterPro" id="IPR051915">
    <property type="entry name" value="Cellulose_Degrad_GH3"/>
</dbReference>
<dbReference type="AlphaFoldDB" id="A0A8J6QGW6"/>
<dbReference type="InterPro" id="IPR017853">
    <property type="entry name" value="GH"/>
</dbReference>
<dbReference type="InterPro" id="IPR002772">
    <property type="entry name" value="Glyco_hydro_3_C"/>
</dbReference>
<protein>
    <recommendedName>
        <fullName evidence="3">beta-glucosidase</fullName>
        <ecNumber evidence="3">3.2.1.21</ecNumber>
    </recommendedName>
</protein>
<keyword evidence="5 7" id="KW-0378">Hydrolase</keyword>
<evidence type="ECO:0000256" key="4">
    <source>
        <dbReference type="ARBA" id="ARBA00022729"/>
    </source>
</evidence>
<dbReference type="Pfam" id="PF01915">
    <property type="entry name" value="Glyco_hydro_3_C"/>
    <property type="match status" value="1"/>
</dbReference>
<dbReference type="EC" id="3.2.1.21" evidence="3"/>
<comment type="similarity">
    <text evidence="2 7">Belongs to the glycosyl hydrolase 3 family.</text>
</comment>
<sequence>MKRNHKYITLLVLLFFISSCKENEEIKLEGKTDSIEQKVTDLLAKMTLEEKIGQMNQYNGFWDVTGPTPADGDAAKKYEHLKKGYVGSMLNVRGVEEVRAVQKIAVEETRLGIPLIIGFDVIHGYETLSPIPLAEAASWDLEAIKKSAQVAAKEAAAVGINWTFAPMVDISRDARWGRVMEGAGEDPYLGSKIAVARVQGFQGEDLSSPETIAACAKHWAGYGFAESGRDYNTVDVGTSTLNNIIFPPFKAAADAGVKTFMNSFNELNGIPATGNAFLQRDILKGKWNYDGFVVSDWGSINEMIAHGFAEDKKAAARLAVVAGSDMDMESYAYVDELANLVREGQVDEALINDAARRILRVKFELGLFDDPYKYCNLETEKAVIGSKEIQDAVLDVAKKSIVLLKNENKLLPLKKSGQNIALIGTLAADKTSPLGSWRIASKDSTAVSVLEGMLQYPDNHLTYAKGADLTYGETTFAKELNINTSDKRGFTEAVSVAKSADVVVMVLGEHGFQSGEGRSRTHLDLPGVQQELLEAVYAVNKNIVLVLNNGRPLTLTWADEHIPAIVEAWQLGTQSGNAIAQVLYGDYNPSGKLPMSFPRTVGQVPIYYNYKNTGRPVIPAPNEVFWSHYTDESNKPLYPFGHGLSYTSFSYSNLQINKISKDEVNVSVEVANTGSLSGKEVVQLYIRDEVASITRPVKELKGFELIVLNPEEKKTVSFVLTKNELGFFDNSGTFVFESGDFKVFVGGSSDTVLEQNFKL</sequence>
<dbReference type="Gene3D" id="2.60.40.10">
    <property type="entry name" value="Immunoglobulins"/>
    <property type="match status" value="1"/>
</dbReference>
<evidence type="ECO:0000256" key="6">
    <source>
        <dbReference type="ARBA" id="ARBA00023295"/>
    </source>
</evidence>
<dbReference type="InterPro" id="IPR001764">
    <property type="entry name" value="Glyco_hydro_3_N"/>
</dbReference>
<dbReference type="Proteomes" id="UP000602057">
    <property type="component" value="Unassembled WGS sequence"/>
</dbReference>
<reference evidence="9" key="1">
    <citation type="journal article" date="2013" name="Int. J. Syst. Evol. Microbiol.">
        <title>Aestuariibaculum suncheonense gen. nov., sp. nov., a marine bacterium of the family Flavobacteriaceae isolated from a tidal flat and emended descriptions of the genera Gaetbulibacter and Tamlana.</title>
        <authorList>
            <person name="Jeong S.H."/>
            <person name="Park M.S."/>
            <person name="Jin H.M."/>
            <person name="Lee K."/>
            <person name="Park W."/>
            <person name="Jeon C.O."/>
        </authorList>
    </citation>
    <scope>NUCLEOTIDE SEQUENCE</scope>
    <source>
        <strain evidence="9">SC17</strain>
    </source>
</reference>
<gene>
    <name evidence="9" type="primary">bglX</name>
    <name evidence="9" type="ORF">ICJ84_09225</name>
</gene>
<feature type="domain" description="Fibronectin type III-like" evidence="8">
    <location>
        <begin position="680"/>
        <end position="749"/>
    </location>
</feature>
<dbReference type="GO" id="GO:0009251">
    <property type="term" value="P:glucan catabolic process"/>
    <property type="evidence" value="ECO:0007669"/>
    <property type="project" value="TreeGrafter"/>
</dbReference>
<dbReference type="Pfam" id="PF00933">
    <property type="entry name" value="Glyco_hydro_3"/>
    <property type="match status" value="1"/>
</dbReference>
<dbReference type="EMBL" id="JACVXC010000003">
    <property type="protein sequence ID" value="MBD0835617.1"/>
    <property type="molecule type" value="Genomic_DNA"/>
</dbReference>
<comment type="catalytic activity">
    <reaction evidence="1">
        <text>Hydrolysis of terminal, non-reducing beta-D-glucosyl residues with release of beta-D-glucose.</text>
        <dbReference type="EC" id="3.2.1.21"/>
    </reaction>
</comment>
<keyword evidence="6 7" id="KW-0326">Glycosidase</keyword>
<keyword evidence="10" id="KW-1185">Reference proteome</keyword>
<dbReference type="PROSITE" id="PS00775">
    <property type="entry name" value="GLYCOSYL_HYDROL_F3"/>
    <property type="match status" value="1"/>
</dbReference>
<evidence type="ECO:0000259" key="8">
    <source>
        <dbReference type="SMART" id="SM01217"/>
    </source>
</evidence>
<dbReference type="RefSeq" id="WP_188216110.1">
    <property type="nucleotide sequence ID" value="NZ_BAABGH010000005.1"/>
</dbReference>
<dbReference type="SMART" id="SM01217">
    <property type="entry name" value="Fn3_like"/>
    <property type="match status" value="1"/>
</dbReference>
<evidence type="ECO:0000256" key="3">
    <source>
        <dbReference type="ARBA" id="ARBA00012744"/>
    </source>
</evidence>
<dbReference type="NCBIfam" id="NF011678">
    <property type="entry name" value="PRK15098.1"/>
    <property type="match status" value="1"/>
</dbReference>
<dbReference type="FunFam" id="3.20.20.300:FF:000005">
    <property type="entry name" value="Periplasmic beta-glucosidase"/>
    <property type="match status" value="1"/>
</dbReference>
<organism evidence="9 10">
    <name type="scientific">Aestuariibaculum suncheonense</name>
    <dbReference type="NCBI Taxonomy" id="1028745"/>
    <lineage>
        <taxon>Bacteria</taxon>
        <taxon>Pseudomonadati</taxon>
        <taxon>Bacteroidota</taxon>
        <taxon>Flavobacteriia</taxon>
        <taxon>Flavobacteriales</taxon>
        <taxon>Flavobacteriaceae</taxon>
    </lineage>
</organism>
<dbReference type="InterPro" id="IPR013783">
    <property type="entry name" value="Ig-like_fold"/>
</dbReference>
<evidence type="ECO:0000256" key="5">
    <source>
        <dbReference type="ARBA" id="ARBA00022801"/>
    </source>
</evidence>
<evidence type="ECO:0000256" key="2">
    <source>
        <dbReference type="ARBA" id="ARBA00005336"/>
    </source>
</evidence>
<comment type="caution">
    <text evidence="9">The sequence shown here is derived from an EMBL/GenBank/DDBJ whole genome shotgun (WGS) entry which is preliminary data.</text>
</comment>
<evidence type="ECO:0000256" key="7">
    <source>
        <dbReference type="RuleBase" id="RU361161"/>
    </source>
</evidence>
<dbReference type="FunFam" id="2.60.40.10:FF:000495">
    <property type="entry name" value="Periplasmic beta-glucosidase"/>
    <property type="match status" value="1"/>
</dbReference>
<dbReference type="InterPro" id="IPR019800">
    <property type="entry name" value="Glyco_hydro_3_AS"/>
</dbReference>
<dbReference type="PROSITE" id="PS51257">
    <property type="entry name" value="PROKAR_LIPOPROTEIN"/>
    <property type="match status" value="1"/>
</dbReference>
<reference evidence="9" key="2">
    <citation type="submission" date="2020-09" db="EMBL/GenBank/DDBJ databases">
        <authorList>
            <person name="Wu Z."/>
        </authorList>
    </citation>
    <scope>NUCLEOTIDE SEQUENCE</scope>
    <source>
        <strain evidence="9">SC17</strain>
    </source>
</reference>
<keyword evidence="4" id="KW-0732">Signal</keyword>